<organism evidence="6 7">
    <name type="scientific">Diabrotica balteata</name>
    <name type="common">Banded cucumber beetle</name>
    <dbReference type="NCBI Taxonomy" id="107213"/>
    <lineage>
        <taxon>Eukaryota</taxon>
        <taxon>Metazoa</taxon>
        <taxon>Ecdysozoa</taxon>
        <taxon>Arthropoda</taxon>
        <taxon>Hexapoda</taxon>
        <taxon>Insecta</taxon>
        <taxon>Pterygota</taxon>
        <taxon>Neoptera</taxon>
        <taxon>Endopterygota</taxon>
        <taxon>Coleoptera</taxon>
        <taxon>Polyphaga</taxon>
        <taxon>Cucujiformia</taxon>
        <taxon>Chrysomeloidea</taxon>
        <taxon>Chrysomelidae</taxon>
        <taxon>Galerucinae</taxon>
        <taxon>Diabroticina</taxon>
        <taxon>Diabroticites</taxon>
        <taxon>Diabrotica</taxon>
    </lineage>
</organism>
<dbReference type="PANTHER" id="PTHR48041">
    <property type="entry name" value="ABC TRANSPORTER G FAMILY MEMBER 28"/>
    <property type="match status" value="1"/>
</dbReference>
<proteinExistence type="predicted"/>
<name>A0A9N9SKT3_DIABA</name>
<dbReference type="Proteomes" id="UP001153709">
    <property type="component" value="Chromosome 1"/>
</dbReference>
<protein>
    <submittedName>
        <fullName evidence="6">Uncharacterized protein</fullName>
    </submittedName>
</protein>
<dbReference type="OrthoDB" id="66620at2759"/>
<keyword evidence="5" id="KW-0472">Membrane</keyword>
<evidence type="ECO:0000256" key="5">
    <source>
        <dbReference type="ARBA" id="ARBA00023136"/>
    </source>
</evidence>
<dbReference type="EMBL" id="OU898276">
    <property type="protein sequence ID" value="CAG9826771.1"/>
    <property type="molecule type" value="Genomic_DNA"/>
</dbReference>
<keyword evidence="3" id="KW-0812">Transmembrane</keyword>
<evidence type="ECO:0000313" key="6">
    <source>
        <dbReference type="EMBL" id="CAG9826771.1"/>
    </source>
</evidence>
<dbReference type="PANTHER" id="PTHR48041:SF105">
    <property type="entry name" value="FI02074P"/>
    <property type="match status" value="1"/>
</dbReference>
<keyword evidence="4" id="KW-1133">Transmembrane helix</keyword>
<sequence length="124" mass="13879">MLLPSTDGNFTNIDCRKLSRMDIIDNLYARMIRTAGVKGSVKINGKPRDMRIFTKLSSYIMQEDLVQPRLSVRESMMVAANLKLSASIGHSQKVAVVDEVIQLLGLENVTIPKLNTFPVDKEND</sequence>
<evidence type="ECO:0000256" key="3">
    <source>
        <dbReference type="ARBA" id="ARBA00022692"/>
    </source>
</evidence>
<evidence type="ECO:0000313" key="7">
    <source>
        <dbReference type="Proteomes" id="UP001153709"/>
    </source>
</evidence>
<evidence type="ECO:0000256" key="4">
    <source>
        <dbReference type="ARBA" id="ARBA00022989"/>
    </source>
</evidence>
<dbReference type="GO" id="GO:0005886">
    <property type="term" value="C:plasma membrane"/>
    <property type="evidence" value="ECO:0007669"/>
    <property type="project" value="TreeGrafter"/>
</dbReference>
<keyword evidence="7" id="KW-1185">Reference proteome</keyword>
<dbReference type="InterPro" id="IPR050352">
    <property type="entry name" value="ABCG_transporters"/>
</dbReference>
<keyword evidence="2" id="KW-0813">Transport</keyword>
<evidence type="ECO:0000256" key="1">
    <source>
        <dbReference type="ARBA" id="ARBA00004141"/>
    </source>
</evidence>
<comment type="subcellular location">
    <subcellularLocation>
        <location evidence="1">Membrane</location>
        <topology evidence="1">Multi-pass membrane protein</topology>
    </subcellularLocation>
</comment>
<accession>A0A9N9SKT3</accession>
<dbReference type="Gene3D" id="3.40.50.300">
    <property type="entry name" value="P-loop containing nucleotide triphosphate hydrolases"/>
    <property type="match status" value="1"/>
</dbReference>
<gene>
    <name evidence="6" type="ORF">DIABBA_LOCUS856</name>
</gene>
<dbReference type="InterPro" id="IPR027417">
    <property type="entry name" value="P-loop_NTPase"/>
</dbReference>
<evidence type="ECO:0000256" key="2">
    <source>
        <dbReference type="ARBA" id="ARBA00022448"/>
    </source>
</evidence>
<dbReference type="GO" id="GO:0042626">
    <property type="term" value="F:ATPase-coupled transmembrane transporter activity"/>
    <property type="evidence" value="ECO:0007669"/>
    <property type="project" value="TreeGrafter"/>
</dbReference>
<reference evidence="6" key="1">
    <citation type="submission" date="2022-01" db="EMBL/GenBank/DDBJ databases">
        <authorList>
            <person name="King R."/>
        </authorList>
    </citation>
    <scope>NUCLEOTIDE SEQUENCE</scope>
</reference>
<dbReference type="AlphaFoldDB" id="A0A9N9SKT3"/>